<sequence length="205" mass="22679">MTRISKEALVKEIEARARSHDRLLVGFAGAPGSGKSTIAEDLAARLGPGATVLPMDGFHLDNDRLRQMGLLHRKGAPETFDADGFVALVRKLRQKGTVEFPTFDREADSTVPGAGQIGEDIRIVLIEGNYLLLNTPPWSDLAGLLDLQIRLDVSREELEARLIRRWLDHGLSPDAARARTRDNDMVNVDYIALNSRTPDFILAKE</sequence>
<evidence type="ECO:0000313" key="3">
    <source>
        <dbReference type="Proteomes" id="UP001652564"/>
    </source>
</evidence>
<proteinExistence type="predicted"/>
<accession>A0ABT2ZRM8</accession>
<comment type="caution">
    <text evidence="2">The sequence shown here is derived from an EMBL/GenBank/DDBJ whole genome shotgun (WGS) entry which is preliminary data.</text>
</comment>
<dbReference type="InterPro" id="IPR027417">
    <property type="entry name" value="P-loop_NTPase"/>
</dbReference>
<dbReference type="PANTHER" id="PTHR10285">
    <property type="entry name" value="URIDINE KINASE"/>
    <property type="match status" value="1"/>
</dbReference>
<keyword evidence="3" id="KW-1185">Reference proteome</keyword>
<reference evidence="2 3" key="1">
    <citation type="submission" date="2022-10" db="EMBL/GenBank/DDBJ databases">
        <title>Defluviimonas sp. nov., isolated from ocean surface sediments.</title>
        <authorList>
            <person name="He W."/>
            <person name="Wang L."/>
            <person name="Zhang D.-F."/>
        </authorList>
    </citation>
    <scope>NUCLEOTIDE SEQUENCE [LARGE SCALE GENOMIC DNA]</scope>
    <source>
        <strain evidence="2 3">WL0050</strain>
    </source>
</reference>
<dbReference type="Pfam" id="PF00485">
    <property type="entry name" value="PRK"/>
    <property type="match status" value="1"/>
</dbReference>
<evidence type="ECO:0000313" key="2">
    <source>
        <dbReference type="EMBL" id="MCV2873595.1"/>
    </source>
</evidence>
<dbReference type="InterPro" id="IPR006083">
    <property type="entry name" value="PRK/URK"/>
</dbReference>
<gene>
    <name evidence="2" type="ORF">OEZ71_14935</name>
</gene>
<dbReference type="EMBL" id="JAOWKZ010000003">
    <property type="protein sequence ID" value="MCV2873595.1"/>
    <property type="molecule type" value="Genomic_DNA"/>
</dbReference>
<feature type="domain" description="Phosphoribulokinase/uridine kinase" evidence="1">
    <location>
        <begin position="25"/>
        <end position="179"/>
    </location>
</feature>
<dbReference type="Gene3D" id="3.40.50.300">
    <property type="entry name" value="P-loop containing nucleotide triphosphate hydrolases"/>
    <property type="match status" value="3"/>
</dbReference>
<dbReference type="SUPFAM" id="SSF52540">
    <property type="entry name" value="P-loop containing nucleoside triphosphate hydrolases"/>
    <property type="match status" value="1"/>
</dbReference>
<evidence type="ECO:0000259" key="1">
    <source>
        <dbReference type="Pfam" id="PF00485"/>
    </source>
</evidence>
<organism evidence="2 3">
    <name type="scientific">Albidovulum litorale</name>
    <dbReference type="NCBI Taxonomy" id="2984134"/>
    <lineage>
        <taxon>Bacteria</taxon>
        <taxon>Pseudomonadati</taxon>
        <taxon>Pseudomonadota</taxon>
        <taxon>Alphaproteobacteria</taxon>
        <taxon>Rhodobacterales</taxon>
        <taxon>Paracoccaceae</taxon>
        <taxon>Albidovulum</taxon>
    </lineage>
</organism>
<name>A0ABT2ZRM8_9RHOB</name>
<dbReference type="Proteomes" id="UP001652564">
    <property type="component" value="Unassembled WGS sequence"/>
</dbReference>
<dbReference type="RefSeq" id="WP_263740797.1">
    <property type="nucleotide sequence ID" value="NZ_JAOWKZ010000003.1"/>
</dbReference>
<protein>
    <submittedName>
        <fullName evidence="2">Phosphoribulokinase</fullName>
    </submittedName>
</protein>